<dbReference type="EMBL" id="JAKOGI010000578">
    <property type="protein sequence ID" value="KAJ8432865.1"/>
    <property type="molecule type" value="Genomic_DNA"/>
</dbReference>
<evidence type="ECO:0000256" key="1">
    <source>
        <dbReference type="SAM" id="MobiDB-lite"/>
    </source>
</evidence>
<proteinExistence type="predicted"/>
<dbReference type="AlphaFoldDB" id="A0A9Q1JXV2"/>
<feature type="region of interest" description="Disordered" evidence="1">
    <location>
        <begin position="68"/>
        <end position="92"/>
    </location>
</feature>
<accession>A0A9Q1JXV2</accession>
<keyword evidence="3" id="KW-1185">Reference proteome</keyword>
<name>A0A9Q1JXV2_9CARY</name>
<gene>
    <name evidence="2" type="ORF">Cgig2_033870</name>
</gene>
<evidence type="ECO:0000313" key="3">
    <source>
        <dbReference type="Proteomes" id="UP001153076"/>
    </source>
</evidence>
<organism evidence="2 3">
    <name type="scientific">Carnegiea gigantea</name>
    <dbReference type="NCBI Taxonomy" id="171969"/>
    <lineage>
        <taxon>Eukaryota</taxon>
        <taxon>Viridiplantae</taxon>
        <taxon>Streptophyta</taxon>
        <taxon>Embryophyta</taxon>
        <taxon>Tracheophyta</taxon>
        <taxon>Spermatophyta</taxon>
        <taxon>Magnoliopsida</taxon>
        <taxon>eudicotyledons</taxon>
        <taxon>Gunneridae</taxon>
        <taxon>Pentapetalae</taxon>
        <taxon>Caryophyllales</taxon>
        <taxon>Cactineae</taxon>
        <taxon>Cactaceae</taxon>
        <taxon>Cactoideae</taxon>
        <taxon>Echinocereeae</taxon>
        <taxon>Carnegiea</taxon>
    </lineage>
</organism>
<feature type="compositionally biased region" description="Pro residues" evidence="1">
    <location>
        <begin position="81"/>
        <end position="92"/>
    </location>
</feature>
<protein>
    <submittedName>
        <fullName evidence="2">Uncharacterized protein</fullName>
    </submittedName>
</protein>
<comment type="caution">
    <text evidence="2">The sequence shown here is derived from an EMBL/GenBank/DDBJ whole genome shotgun (WGS) entry which is preliminary data.</text>
</comment>
<evidence type="ECO:0000313" key="2">
    <source>
        <dbReference type="EMBL" id="KAJ8432865.1"/>
    </source>
</evidence>
<sequence>MYILHIAATRIAAQPSADTIGTTTSILDWGTIDAIPSVTLGEDGSMTKEEDDKTCSIFLTHVAAACKGGSNVKNTSSTSPPSEPPPPPRPPPLAKAYLKYEEGKIHLGPVRFQRFGRVVSKLKQFRAVQENGKVELGVLDGGVHMRMKVRHGVGEERVGAPDIGRRLQAA</sequence>
<dbReference type="Proteomes" id="UP001153076">
    <property type="component" value="Unassembled WGS sequence"/>
</dbReference>
<reference evidence="2" key="1">
    <citation type="submission" date="2022-04" db="EMBL/GenBank/DDBJ databases">
        <title>Carnegiea gigantea Genome sequencing and assembly v2.</title>
        <authorList>
            <person name="Copetti D."/>
            <person name="Sanderson M.J."/>
            <person name="Burquez A."/>
            <person name="Wojciechowski M.F."/>
        </authorList>
    </citation>
    <scope>NUCLEOTIDE SEQUENCE</scope>
    <source>
        <strain evidence="2">SGP5-SGP5p</strain>
        <tissue evidence="2">Aerial part</tissue>
    </source>
</reference>